<dbReference type="EMBL" id="CAKOGL010000027">
    <property type="protein sequence ID" value="CAH2104612.1"/>
    <property type="molecule type" value="Genomic_DNA"/>
</dbReference>
<dbReference type="Proteomes" id="UP001153954">
    <property type="component" value="Unassembled WGS sequence"/>
</dbReference>
<gene>
    <name evidence="2" type="ORF">EEDITHA_LOCUS18962</name>
</gene>
<reference evidence="2" key="1">
    <citation type="submission" date="2022-03" db="EMBL/GenBank/DDBJ databases">
        <authorList>
            <person name="Tunstrom K."/>
        </authorList>
    </citation>
    <scope>NUCLEOTIDE SEQUENCE</scope>
</reference>
<comment type="caution">
    <text evidence="2">The sequence shown here is derived from an EMBL/GenBank/DDBJ whole genome shotgun (WGS) entry which is preliminary data.</text>
</comment>
<evidence type="ECO:0000313" key="3">
    <source>
        <dbReference type="Proteomes" id="UP001153954"/>
    </source>
</evidence>
<keyword evidence="3" id="KW-1185">Reference proteome</keyword>
<accession>A0AAU9V313</accession>
<proteinExistence type="predicted"/>
<name>A0AAU9V313_EUPED</name>
<protein>
    <submittedName>
        <fullName evidence="2">Uncharacterized protein</fullName>
    </submittedName>
</protein>
<evidence type="ECO:0000313" key="2">
    <source>
        <dbReference type="EMBL" id="CAH2104612.1"/>
    </source>
</evidence>
<organism evidence="2 3">
    <name type="scientific">Euphydryas editha</name>
    <name type="common">Edith's checkerspot</name>
    <dbReference type="NCBI Taxonomy" id="104508"/>
    <lineage>
        <taxon>Eukaryota</taxon>
        <taxon>Metazoa</taxon>
        <taxon>Ecdysozoa</taxon>
        <taxon>Arthropoda</taxon>
        <taxon>Hexapoda</taxon>
        <taxon>Insecta</taxon>
        <taxon>Pterygota</taxon>
        <taxon>Neoptera</taxon>
        <taxon>Endopterygota</taxon>
        <taxon>Lepidoptera</taxon>
        <taxon>Glossata</taxon>
        <taxon>Ditrysia</taxon>
        <taxon>Papilionoidea</taxon>
        <taxon>Nymphalidae</taxon>
        <taxon>Nymphalinae</taxon>
        <taxon>Euphydryas</taxon>
    </lineage>
</organism>
<feature type="region of interest" description="Disordered" evidence="1">
    <location>
        <begin position="1"/>
        <end position="57"/>
    </location>
</feature>
<feature type="compositionally biased region" description="Polar residues" evidence="1">
    <location>
        <begin position="7"/>
        <end position="17"/>
    </location>
</feature>
<evidence type="ECO:0000256" key="1">
    <source>
        <dbReference type="SAM" id="MobiDB-lite"/>
    </source>
</evidence>
<sequence>MAEQTRGKANNVANDTPSHPRRKPYLYESKTRAAGVKREANGRRGSGIFSSDCGDKSETPSGFYTSLRLHVEHASLYLTGYVTLDLWFQSEGVLILNAQASIPQKTS</sequence>
<dbReference type="AlphaFoldDB" id="A0AAU9V313"/>